<dbReference type="GO" id="GO:0062101">
    <property type="term" value="F:peptidyl-aspartic acid 3-dioxygenase activity"/>
    <property type="evidence" value="ECO:0007669"/>
    <property type="project" value="InterPro"/>
</dbReference>
<organism evidence="1 2">
    <name type="scientific">Gongylonema pulchrum</name>
    <dbReference type="NCBI Taxonomy" id="637853"/>
    <lineage>
        <taxon>Eukaryota</taxon>
        <taxon>Metazoa</taxon>
        <taxon>Ecdysozoa</taxon>
        <taxon>Nematoda</taxon>
        <taxon>Chromadorea</taxon>
        <taxon>Rhabditida</taxon>
        <taxon>Spirurina</taxon>
        <taxon>Spiruromorpha</taxon>
        <taxon>Spiruroidea</taxon>
        <taxon>Gongylonematidae</taxon>
        <taxon>Gongylonema</taxon>
    </lineage>
</organism>
<proteinExistence type="predicted"/>
<dbReference type="PANTHER" id="PTHR12366:SF29">
    <property type="entry name" value="ASPARTYL BETA-HYDROXYLASE, ISOFORM L"/>
    <property type="match status" value="1"/>
</dbReference>
<dbReference type="Proteomes" id="UP000271098">
    <property type="component" value="Unassembled WGS sequence"/>
</dbReference>
<dbReference type="GO" id="GO:0005783">
    <property type="term" value="C:endoplasmic reticulum"/>
    <property type="evidence" value="ECO:0007669"/>
    <property type="project" value="TreeGrafter"/>
</dbReference>
<evidence type="ECO:0000313" key="2">
    <source>
        <dbReference type="Proteomes" id="UP000271098"/>
    </source>
</evidence>
<gene>
    <name evidence="1" type="ORF">GPUH_LOCUS26002</name>
</gene>
<dbReference type="OrthoDB" id="438431at2759"/>
<name>A0A3P7RNY3_9BILA</name>
<sequence>MIDRARFRGLLHRVLQAQRSLIDRYPDDLQLHNDQALTFLMMGRDDDARRIFENVLKISPTNGVAQAYYGYLLKLGGDLDNAVLYMRKGLRAASDMIADPRYDIYSLIKETV</sequence>
<dbReference type="SUPFAM" id="SSF48452">
    <property type="entry name" value="TPR-like"/>
    <property type="match status" value="1"/>
</dbReference>
<dbReference type="AlphaFoldDB" id="A0A3P7RNY3"/>
<evidence type="ECO:0000313" key="1">
    <source>
        <dbReference type="EMBL" id="VDN44972.1"/>
    </source>
</evidence>
<dbReference type="InterPro" id="IPR011990">
    <property type="entry name" value="TPR-like_helical_dom_sf"/>
</dbReference>
<dbReference type="PANTHER" id="PTHR12366">
    <property type="entry name" value="ASPARTYL/ASPARAGINYL BETA-HYDROXYLASE"/>
    <property type="match status" value="1"/>
</dbReference>
<reference evidence="1 2" key="1">
    <citation type="submission" date="2018-11" db="EMBL/GenBank/DDBJ databases">
        <authorList>
            <consortium name="Pathogen Informatics"/>
        </authorList>
    </citation>
    <scope>NUCLEOTIDE SEQUENCE [LARGE SCALE GENOMIC DNA]</scope>
</reference>
<keyword evidence="2" id="KW-1185">Reference proteome</keyword>
<protein>
    <submittedName>
        <fullName evidence="1">Uncharacterized protein</fullName>
    </submittedName>
</protein>
<dbReference type="Gene3D" id="1.25.40.10">
    <property type="entry name" value="Tetratricopeptide repeat domain"/>
    <property type="match status" value="1"/>
</dbReference>
<dbReference type="EMBL" id="UYRT01107995">
    <property type="protein sequence ID" value="VDN44972.1"/>
    <property type="molecule type" value="Genomic_DNA"/>
</dbReference>
<accession>A0A3P7RNY3</accession>
<dbReference type="InterPro" id="IPR039038">
    <property type="entry name" value="ASPH"/>
</dbReference>